<feature type="transmembrane region" description="Helical" evidence="1">
    <location>
        <begin position="59"/>
        <end position="77"/>
    </location>
</feature>
<evidence type="ECO:0000256" key="1">
    <source>
        <dbReference type="SAM" id="Phobius"/>
    </source>
</evidence>
<evidence type="ECO:0008006" key="3">
    <source>
        <dbReference type="Google" id="ProtNLM"/>
    </source>
</evidence>
<keyword evidence="1" id="KW-0812">Transmembrane</keyword>
<feature type="transmembrane region" description="Helical" evidence="1">
    <location>
        <begin position="7"/>
        <end position="28"/>
    </location>
</feature>
<dbReference type="STRING" id="316056.RPC_2421"/>
<keyword evidence="1" id="KW-0472">Membrane</keyword>
<gene>
    <name evidence="2" type="ordered locus">RPC_2421</name>
</gene>
<name>Q215G3_RHOPB</name>
<dbReference type="RefSeq" id="WP_011472870.1">
    <property type="nucleotide sequence ID" value="NC_007925.1"/>
</dbReference>
<dbReference type="InterPro" id="IPR009935">
    <property type="entry name" value="DUF1467"/>
</dbReference>
<dbReference type="EMBL" id="CP000301">
    <property type="protein sequence ID" value="ABD87973.1"/>
    <property type="molecule type" value="Genomic_DNA"/>
</dbReference>
<accession>Q215G3</accession>
<sequence>MATSISTALAIYFVLWWVVLFATLPFGVRNQAESGEGAEPQSPGNDPGAPVQALMLRKVLWTTVISAVIYGVAMLAYRAGYFNVERLTKLMGIPL</sequence>
<keyword evidence="1" id="KW-1133">Transmembrane helix</keyword>
<proteinExistence type="predicted"/>
<protein>
    <recommendedName>
        <fullName evidence="3">DUF1467 family protein</fullName>
    </recommendedName>
</protein>
<dbReference type="OrthoDB" id="9804637at2"/>
<evidence type="ECO:0000313" key="2">
    <source>
        <dbReference type="EMBL" id="ABD87973.1"/>
    </source>
</evidence>
<dbReference type="Pfam" id="PF07330">
    <property type="entry name" value="DUF1467"/>
    <property type="match status" value="1"/>
</dbReference>
<dbReference type="AlphaFoldDB" id="Q215G3"/>
<dbReference type="HOGENOM" id="CLU_160698_3_0_5"/>
<dbReference type="KEGG" id="rpc:RPC_2421"/>
<reference evidence="2" key="1">
    <citation type="submission" date="2006-03" db="EMBL/GenBank/DDBJ databases">
        <title>Complete sequence of Rhodopseudomonas palustris BisB18.</title>
        <authorList>
            <consortium name="US DOE Joint Genome Institute"/>
            <person name="Copeland A."/>
            <person name="Lucas S."/>
            <person name="Lapidus A."/>
            <person name="Barry K."/>
            <person name="Detter J.C."/>
            <person name="Glavina del Rio T."/>
            <person name="Hammon N."/>
            <person name="Israni S."/>
            <person name="Dalin E."/>
            <person name="Tice H."/>
            <person name="Pitluck S."/>
            <person name="Chain P."/>
            <person name="Malfatti S."/>
            <person name="Shin M."/>
            <person name="Vergez L."/>
            <person name="Schmutz J."/>
            <person name="Larimer F."/>
            <person name="Land M."/>
            <person name="Hauser L."/>
            <person name="Pelletier D.A."/>
            <person name="Kyrpides N."/>
            <person name="Anderson I."/>
            <person name="Oda Y."/>
            <person name="Harwood C.S."/>
            <person name="Richardson P."/>
        </authorList>
    </citation>
    <scope>NUCLEOTIDE SEQUENCE [LARGE SCALE GENOMIC DNA]</scope>
    <source>
        <strain evidence="2">BisB18</strain>
    </source>
</reference>
<dbReference type="eggNOG" id="COG5454">
    <property type="taxonomic scope" value="Bacteria"/>
</dbReference>
<organism evidence="2">
    <name type="scientific">Rhodopseudomonas palustris (strain BisB18)</name>
    <dbReference type="NCBI Taxonomy" id="316056"/>
    <lineage>
        <taxon>Bacteria</taxon>
        <taxon>Pseudomonadati</taxon>
        <taxon>Pseudomonadota</taxon>
        <taxon>Alphaproteobacteria</taxon>
        <taxon>Hyphomicrobiales</taxon>
        <taxon>Nitrobacteraceae</taxon>
        <taxon>Rhodopseudomonas</taxon>
    </lineage>
</organism>